<evidence type="ECO:0000313" key="7">
    <source>
        <dbReference type="EMBL" id="KAF0926598.1"/>
    </source>
</evidence>
<dbReference type="PANTHER" id="PTHR45844">
    <property type="entry name" value="TRANSCRIPTION FACTOR BHLH30"/>
    <property type="match status" value="1"/>
</dbReference>
<dbReference type="Pfam" id="PF00010">
    <property type="entry name" value="HLH"/>
    <property type="match status" value="1"/>
</dbReference>
<comment type="similarity">
    <text evidence="1">Belongs to the bHLH protein family.</text>
</comment>
<dbReference type="InterPro" id="IPR011598">
    <property type="entry name" value="bHLH_dom"/>
</dbReference>
<proteinExistence type="inferred from homology"/>
<dbReference type="OrthoDB" id="71302at2759"/>
<dbReference type="InterPro" id="IPR036638">
    <property type="entry name" value="HLH_DNA-bd_sf"/>
</dbReference>
<evidence type="ECO:0000256" key="2">
    <source>
        <dbReference type="ARBA" id="ARBA00023015"/>
    </source>
</evidence>
<keyword evidence="2" id="KW-0805">Transcription regulation</keyword>
<dbReference type="SUPFAM" id="SSF55021">
    <property type="entry name" value="ACT-like"/>
    <property type="match status" value="1"/>
</dbReference>
<dbReference type="EMBL" id="SPHZ02000003">
    <property type="protein sequence ID" value="KAF0926598.1"/>
    <property type="molecule type" value="Genomic_DNA"/>
</dbReference>
<keyword evidence="4" id="KW-0804">Transcription</keyword>
<keyword evidence="3" id="KW-0238">DNA-binding</keyword>
<organism evidence="7 8">
    <name type="scientific">Oryza meyeriana var. granulata</name>
    <dbReference type="NCBI Taxonomy" id="110450"/>
    <lineage>
        <taxon>Eukaryota</taxon>
        <taxon>Viridiplantae</taxon>
        <taxon>Streptophyta</taxon>
        <taxon>Embryophyta</taxon>
        <taxon>Tracheophyta</taxon>
        <taxon>Spermatophyta</taxon>
        <taxon>Magnoliopsida</taxon>
        <taxon>Liliopsida</taxon>
        <taxon>Poales</taxon>
        <taxon>Poaceae</taxon>
        <taxon>BOP clade</taxon>
        <taxon>Oryzoideae</taxon>
        <taxon>Oryzeae</taxon>
        <taxon>Oryzinae</taxon>
        <taxon>Oryza</taxon>
        <taxon>Oryza meyeriana</taxon>
    </lineage>
</organism>
<protein>
    <recommendedName>
        <fullName evidence="6">BHLH domain-containing protein</fullName>
    </recommendedName>
</protein>
<dbReference type="PANTHER" id="PTHR45844:SF7">
    <property type="entry name" value="OS05G0163900 PROTEIN"/>
    <property type="match status" value="1"/>
</dbReference>
<dbReference type="Gene3D" id="4.10.280.10">
    <property type="entry name" value="Helix-loop-helix DNA-binding domain"/>
    <property type="match status" value="1"/>
</dbReference>
<dbReference type="InterPro" id="IPR045865">
    <property type="entry name" value="ACT-like_dom_sf"/>
</dbReference>
<evidence type="ECO:0000256" key="5">
    <source>
        <dbReference type="SAM" id="MobiDB-lite"/>
    </source>
</evidence>
<dbReference type="PROSITE" id="PS50888">
    <property type="entry name" value="BHLH"/>
    <property type="match status" value="1"/>
</dbReference>
<accession>A0A6G1EPL8</accession>
<reference evidence="7 8" key="1">
    <citation type="submission" date="2019-11" db="EMBL/GenBank/DDBJ databases">
        <title>Whole genome sequence of Oryza granulata.</title>
        <authorList>
            <person name="Li W."/>
        </authorList>
    </citation>
    <scope>NUCLEOTIDE SEQUENCE [LARGE SCALE GENOMIC DNA]</scope>
    <source>
        <strain evidence="8">cv. Menghai</strain>
        <tissue evidence="7">Leaf</tissue>
    </source>
</reference>
<evidence type="ECO:0000313" key="8">
    <source>
        <dbReference type="Proteomes" id="UP000479710"/>
    </source>
</evidence>
<dbReference type="Proteomes" id="UP000479710">
    <property type="component" value="Unassembled WGS sequence"/>
</dbReference>
<evidence type="ECO:0000256" key="1">
    <source>
        <dbReference type="ARBA" id="ARBA00005510"/>
    </source>
</evidence>
<feature type="domain" description="BHLH" evidence="6">
    <location>
        <begin position="62"/>
        <end position="111"/>
    </location>
</feature>
<sequence length="256" mass="28042">MEMATCQKALQEGKQQHLHHGGYDLSSVYRGTVVLPWQGSLAPEPPPPPSSSSGRSATDQATALRIHSEAERRRRERINAHLATLRRILPDAKQMDKATLLASVVNQVKHLKTRATEATTHAAPIPPEANEVTVQWYAGEHTYVRATVSCDDRPGLLAGIAGAFRRLRLRPLRADMSCLGGRTQHAFVLCREEQEAAAAGDVNASAASVRSLKEAVRQALAKVAFPEMVYGSGGSRRKRQRLLESRYATVVCPHGW</sequence>
<gene>
    <name evidence="7" type="ORF">E2562_026983</name>
</gene>
<dbReference type="AlphaFoldDB" id="A0A6G1EPL8"/>
<dbReference type="InterPro" id="IPR045847">
    <property type="entry name" value="AIG1-like"/>
</dbReference>
<keyword evidence="8" id="KW-1185">Reference proteome</keyword>
<dbReference type="SMART" id="SM00353">
    <property type="entry name" value="HLH"/>
    <property type="match status" value="1"/>
</dbReference>
<name>A0A6G1EPL8_9ORYZ</name>
<dbReference type="GO" id="GO:0046983">
    <property type="term" value="F:protein dimerization activity"/>
    <property type="evidence" value="ECO:0007669"/>
    <property type="project" value="InterPro"/>
</dbReference>
<evidence type="ECO:0000259" key="6">
    <source>
        <dbReference type="PROSITE" id="PS50888"/>
    </source>
</evidence>
<feature type="region of interest" description="Disordered" evidence="5">
    <location>
        <begin position="39"/>
        <end position="62"/>
    </location>
</feature>
<evidence type="ECO:0000256" key="4">
    <source>
        <dbReference type="ARBA" id="ARBA00023163"/>
    </source>
</evidence>
<dbReference type="GO" id="GO:0003700">
    <property type="term" value="F:DNA-binding transcription factor activity"/>
    <property type="evidence" value="ECO:0007669"/>
    <property type="project" value="InterPro"/>
</dbReference>
<dbReference type="GO" id="GO:0003677">
    <property type="term" value="F:DNA binding"/>
    <property type="evidence" value="ECO:0007669"/>
    <property type="project" value="UniProtKB-KW"/>
</dbReference>
<dbReference type="SUPFAM" id="SSF47459">
    <property type="entry name" value="HLH, helix-loop-helix DNA-binding domain"/>
    <property type="match status" value="1"/>
</dbReference>
<evidence type="ECO:0000256" key="3">
    <source>
        <dbReference type="ARBA" id="ARBA00023125"/>
    </source>
</evidence>
<comment type="caution">
    <text evidence="7">The sequence shown here is derived from an EMBL/GenBank/DDBJ whole genome shotgun (WGS) entry which is preliminary data.</text>
</comment>